<name>A0A2S6GGY6_9PSEU</name>
<evidence type="ECO:0000313" key="2">
    <source>
        <dbReference type="EMBL" id="PPK64487.1"/>
    </source>
</evidence>
<keyword evidence="3" id="KW-1185">Reference proteome</keyword>
<feature type="compositionally biased region" description="Basic and acidic residues" evidence="1">
    <location>
        <begin position="10"/>
        <end position="23"/>
    </location>
</feature>
<accession>A0A2S6GGY6</accession>
<reference evidence="2 3" key="1">
    <citation type="submission" date="2018-02" db="EMBL/GenBank/DDBJ databases">
        <title>Genomic Encyclopedia of Archaeal and Bacterial Type Strains, Phase II (KMG-II): from individual species to whole genera.</title>
        <authorList>
            <person name="Goeker M."/>
        </authorList>
    </citation>
    <scope>NUCLEOTIDE SEQUENCE [LARGE SCALE GENOMIC DNA]</scope>
    <source>
        <strain evidence="2 3">YU 961-1</strain>
    </source>
</reference>
<evidence type="ECO:0000313" key="3">
    <source>
        <dbReference type="Proteomes" id="UP000239203"/>
    </source>
</evidence>
<organism evidence="2 3">
    <name type="scientific">Actinokineospora auranticolor</name>
    <dbReference type="NCBI Taxonomy" id="155976"/>
    <lineage>
        <taxon>Bacteria</taxon>
        <taxon>Bacillati</taxon>
        <taxon>Actinomycetota</taxon>
        <taxon>Actinomycetes</taxon>
        <taxon>Pseudonocardiales</taxon>
        <taxon>Pseudonocardiaceae</taxon>
        <taxon>Actinokineospora</taxon>
    </lineage>
</organism>
<feature type="region of interest" description="Disordered" evidence="1">
    <location>
        <begin position="1"/>
        <end position="35"/>
    </location>
</feature>
<proteinExistence type="predicted"/>
<gene>
    <name evidence="2" type="ORF">CLV40_11951</name>
</gene>
<comment type="caution">
    <text evidence="2">The sequence shown here is derived from an EMBL/GenBank/DDBJ whole genome shotgun (WGS) entry which is preliminary data.</text>
</comment>
<dbReference type="AlphaFoldDB" id="A0A2S6GGY6"/>
<protein>
    <submittedName>
        <fullName evidence="2">Uncharacterized protein</fullName>
    </submittedName>
</protein>
<sequence>MPSRMLDGVTESHPDDLAPDHPRGPGAEAARQAARARQVADLAAALACLLLRPPRPRSGGCSR</sequence>
<dbReference type="EMBL" id="PTIX01000019">
    <property type="protein sequence ID" value="PPK64487.1"/>
    <property type="molecule type" value="Genomic_DNA"/>
</dbReference>
<feature type="compositionally biased region" description="Low complexity" evidence="1">
    <location>
        <begin position="24"/>
        <end position="35"/>
    </location>
</feature>
<dbReference type="Proteomes" id="UP000239203">
    <property type="component" value="Unassembled WGS sequence"/>
</dbReference>
<evidence type="ECO:0000256" key="1">
    <source>
        <dbReference type="SAM" id="MobiDB-lite"/>
    </source>
</evidence>